<evidence type="ECO:0000256" key="1">
    <source>
        <dbReference type="SAM" id="SignalP"/>
    </source>
</evidence>
<dbReference type="InterPro" id="IPR036312">
    <property type="entry name" value="Bifun_inhib/LTP/seed_sf"/>
</dbReference>
<dbReference type="EMBL" id="KZ305031">
    <property type="protein sequence ID" value="PIA48266.1"/>
    <property type="molecule type" value="Genomic_DNA"/>
</dbReference>
<dbReference type="InParanoid" id="A0A2G5DXT2"/>
<dbReference type="PANTHER" id="PTHR33286:SF1">
    <property type="entry name" value="OS01G0800600 PROTEIN"/>
    <property type="match status" value="1"/>
</dbReference>
<evidence type="ECO:0000313" key="3">
    <source>
        <dbReference type="EMBL" id="PIA48266.1"/>
    </source>
</evidence>
<sequence length="120" mass="12534">MTFSNKSCLVLATIFMVGILISSQQVSSQECGGALQGLMNNCAPFVGKMGPQTDPSQACCDAVKAADVPCVCQHLPPGIELIVSLEKVVYVAKFCGKTLPGGTKCGSYTIPPSSAFEIEE</sequence>
<evidence type="ECO:0000259" key="2">
    <source>
        <dbReference type="Pfam" id="PF14368"/>
    </source>
</evidence>
<dbReference type="PANTHER" id="PTHR33286">
    <property type="entry name" value="BIFUNCTIONAL INHIBITOR/LIPID-TRANSFER PROTEIN/SEED STORAGE 2S ALBUMIN SUPERFAMILY PROTEIN"/>
    <property type="match status" value="1"/>
</dbReference>
<dbReference type="AlphaFoldDB" id="A0A2G5DXT2"/>
<feature type="chain" id="PRO_5013693689" description="Bifunctional inhibitor/plant lipid transfer protein/seed storage helical domain-containing protein" evidence="1">
    <location>
        <begin position="29"/>
        <end position="120"/>
    </location>
</feature>
<protein>
    <recommendedName>
        <fullName evidence="2">Bifunctional inhibitor/plant lipid transfer protein/seed storage helical domain-containing protein</fullName>
    </recommendedName>
</protein>
<dbReference type="Gene3D" id="1.10.110.10">
    <property type="entry name" value="Plant lipid-transfer and hydrophobic proteins"/>
    <property type="match status" value="1"/>
</dbReference>
<dbReference type="Proteomes" id="UP000230069">
    <property type="component" value="Unassembled WGS sequence"/>
</dbReference>
<dbReference type="InterPro" id="IPR044741">
    <property type="entry name" value="NsLTP-like"/>
</dbReference>
<feature type="domain" description="Bifunctional inhibitor/plant lipid transfer protein/seed storage helical" evidence="2">
    <location>
        <begin position="12"/>
        <end position="105"/>
    </location>
</feature>
<keyword evidence="4" id="KW-1185">Reference proteome</keyword>
<dbReference type="OrthoDB" id="653734at2759"/>
<dbReference type="SUPFAM" id="SSF47699">
    <property type="entry name" value="Bifunctional inhibitor/lipid-transfer protein/seed storage 2S albumin"/>
    <property type="match status" value="1"/>
</dbReference>
<dbReference type="CDD" id="cd04660">
    <property type="entry name" value="nsLTP_like"/>
    <property type="match status" value="1"/>
</dbReference>
<keyword evidence="1" id="KW-0732">Signal</keyword>
<dbReference type="Pfam" id="PF14368">
    <property type="entry name" value="LTP_2"/>
    <property type="match status" value="1"/>
</dbReference>
<accession>A0A2G5DXT2</accession>
<dbReference type="InterPro" id="IPR016140">
    <property type="entry name" value="Bifunc_inhib/LTP/seed_store"/>
</dbReference>
<feature type="signal peptide" evidence="1">
    <location>
        <begin position="1"/>
        <end position="28"/>
    </location>
</feature>
<proteinExistence type="predicted"/>
<dbReference type="STRING" id="218851.A0A2G5DXT2"/>
<organism evidence="3 4">
    <name type="scientific">Aquilegia coerulea</name>
    <name type="common">Rocky mountain columbine</name>
    <dbReference type="NCBI Taxonomy" id="218851"/>
    <lineage>
        <taxon>Eukaryota</taxon>
        <taxon>Viridiplantae</taxon>
        <taxon>Streptophyta</taxon>
        <taxon>Embryophyta</taxon>
        <taxon>Tracheophyta</taxon>
        <taxon>Spermatophyta</taxon>
        <taxon>Magnoliopsida</taxon>
        <taxon>Ranunculales</taxon>
        <taxon>Ranunculaceae</taxon>
        <taxon>Thalictroideae</taxon>
        <taxon>Aquilegia</taxon>
    </lineage>
</organism>
<gene>
    <name evidence="3" type="ORF">AQUCO_01400686v1</name>
</gene>
<name>A0A2G5DXT2_AQUCA</name>
<reference evidence="3 4" key="1">
    <citation type="submission" date="2017-09" db="EMBL/GenBank/DDBJ databases">
        <title>WGS assembly of Aquilegia coerulea Goldsmith.</title>
        <authorList>
            <person name="Hodges S."/>
            <person name="Kramer E."/>
            <person name="Nordborg M."/>
            <person name="Tomkins J."/>
            <person name="Borevitz J."/>
            <person name="Derieg N."/>
            <person name="Yan J."/>
            <person name="Mihaltcheva S."/>
            <person name="Hayes R.D."/>
            <person name="Rokhsar D."/>
        </authorList>
    </citation>
    <scope>NUCLEOTIDE SEQUENCE [LARGE SCALE GENOMIC DNA]</scope>
    <source>
        <strain evidence="4">cv. Goldsmith</strain>
    </source>
</reference>
<evidence type="ECO:0000313" key="4">
    <source>
        <dbReference type="Proteomes" id="UP000230069"/>
    </source>
</evidence>